<gene>
    <name evidence="8" type="ORF">HK105_206203</name>
</gene>
<keyword evidence="4" id="KW-0274">FAD</keyword>
<comment type="caution">
    <text evidence="8">The sequence shown here is derived from an EMBL/GenBank/DDBJ whole genome shotgun (WGS) entry which is preliminary data.</text>
</comment>
<dbReference type="SUPFAM" id="SSF54373">
    <property type="entry name" value="FAD-linked reductases, C-terminal domain"/>
    <property type="match status" value="1"/>
</dbReference>
<organism evidence="8 9">
    <name type="scientific">Polyrhizophydium stewartii</name>
    <dbReference type="NCBI Taxonomy" id="2732419"/>
    <lineage>
        <taxon>Eukaryota</taxon>
        <taxon>Fungi</taxon>
        <taxon>Fungi incertae sedis</taxon>
        <taxon>Chytridiomycota</taxon>
        <taxon>Chytridiomycota incertae sedis</taxon>
        <taxon>Chytridiomycetes</taxon>
        <taxon>Rhizophydiales</taxon>
        <taxon>Rhizophydiales incertae sedis</taxon>
        <taxon>Polyrhizophydium</taxon>
    </lineage>
</organism>
<feature type="chain" id="PRO_5045833226" description="FAD dependent oxidoreductase domain-containing protein" evidence="6">
    <location>
        <begin position="19"/>
        <end position="582"/>
    </location>
</feature>
<dbReference type="InterPro" id="IPR006076">
    <property type="entry name" value="FAD-dep_OxRdtase"/>
</dbReference>
<dbReference type="Gene3D" id="3.30.9.10">
    <property type="entry name" value="D-Amino Acid Oxidase, subunit A, domain 2"/>
    <property type="match status" value="1"/>
</dbReference>
<keyword evidence="9" id="KW-1185">Reference proteome</keyword>
<evidence type="ECO:0000256" key="1">
    <source>
        <dbReference type="ARBA" id="ARBA00001974"/>
    </source>
</evidence>
<dbReference type="InterPro" id="IPR023209">
    <property type="entry name" value="DAO"/>
</dbReference>
<evidence type="ECO:0000256" key="4">
    <source>
        <dbReference type="ARBA" id="ARBA00022827"/>
    </source>
</evidence>
<keyword evidence="6" id="KW-0732">Signal</keyword>
<dbReference type="Pfam" id="PF01266">
    <property type="entry name" value="DAO"/>
    <property type="match status" value="1"/>
</dbReference>
<keyword evidence="3" id="KW-0285">Flavoprotein</keyword>
<evidence type="ECO:0000313" key="8">
    <source>
        <dbReference type="EMBL" id="KAL2914258.1"/>
    </source>
</evidence>
<proteinExistence type="inferred from homology"/>
<evidence type="ECO:0000256" key="2">
    <source>
        <dbReference type="ARBA" id="ARBA00006730"/>
    </source>
</evidence>
<reference evidence="8 9" key="1">
    <citation type="submission" date="2023-09" db="EMBL/GenBank/DDBJ databases">
        <title>Pangenome analysis of Batrachochytrium dendrobatidis and related Chytrids.</title>
        <authorList>
            <person name="Yacoub M.N."/>
            <person name="Stajich J.E."/>
            <person name="James T.Y."/>
        </authorList>
    </citation>
    <scope>NUCLEOTIDE SEQUENCE [LARGE SCALE GENOMIC DNA]</scope>
    <source>
        <strain evidence="8 9">JEL0888</strain>
    </source>
</reference>
<evidence type="ECO:0000256" key="3">
    <source>
        <dbReference type="ARBA" id="ARBA00022630"/>
    </source>
</evidence>
<dbReference type="SUPFAM" id="SSF51971">
    <property type="entry name" value="Nucleotide-binding domain"/>
    <property type="match status" value="1"/>
</dbReference>
<keyword evidence="5" id="KW-0560">Oxidoreductase</keyword>
<accession>A0ABR4N3Z7</accession>
<evidence type="ECO:0000259" key="7">
    <source>
        <dbReference type="Pfam" id="PF01266"/>
    </source>
</evidence>
<sequence>MIAAAAAVALALAAPASASWQRRVYYTDNACKASFGYGVQVWVPNAACAAPGPVTVSCEVKSTDARALSSEGTACDNAAVSDAVWLPPADQAALVSGANYVTVNVYGNAATPCAFDSSVSLEQTTYAADGKCYAFESGYYFKASCSGTSGQVQFCDDAECKNCKTGGPSFTSNTCTTDGTAPTRMFCTGSNAAAGITPPNGSGTNATAGPSSCGAAHPVPRSCVVLGAGVIGLTTAILLQRCGWKVAIVAESLPHAYDPEDPTYASPKAGAHWCSYASNDDLRLQGFELETFKILWEMAGMPDSPIMRAPSLCFMGARPANWQDPWYAKHVPDFRYLTEAELPAGQGFGYGYTTVCINVPRYLEALSAEFQQLGGTLVRRRIAHIDEAFGQDTSLVVNCSGLGARTLGGVLDSDVFPIRGQIALIRGQIDHAALTTEHRLQLTDNESSTYVIPRNDGTCVIGGTFIEGDSDMTVRSSTFHAFLGRTAAIHPQIAAWRDHHGVRPGNDDAGVSAHTVGLRPARRGGVRIDAEHKHLGGHHVVIVHHYGHGPYGFQASWGSADAAIQVVERAFAAKAAEPGIST</sequence>
<feature type="signal peptide" evidence="6">
    <location>
        <begin position="1"/>
        <end position="18"/>
    </location>
</feature>
<evidence type="ECO:0000256" key="6">
    <source>
        <dbReference type="SAM" id="SignalP"/>
    </source>
</evidence>
<dbReference type="Proteomes" id="UP001527925">
    <property type="component" value="Unassembled WGS sequence"/>
</dbReference>
<dbReference type="EMBL" id="JADGIZ020000035">
    <property type="protein sequence ID" value="KAL2914258.1"/>
    <property type="molecule type" value="Genomic_DNA"/>
</dbReference>
<evidence type="ECO:0000256" key="5">
    <source>
        <dbReference type="ARBA" id="ARBA00023002"/>
    </source>
</evidence>
<evidence type="ECO:0000313" key="9">
    <source>
        <dbReference type="Proteomes" id="UP001527925"/>
    </source>
</evidence>
<name>A0ABR4N3Z7_9FUNG</name>
<protein>
    <recommendedName>
        <fullName evidence="7">FAD dependent oxidoreductase domain-containing protein</fullName>
    </recommendedName>
</protein>
<comment type="similarity">
    <text evidence="2">Belongs to the DAMOX/DASOX family.</text>
</comment>
<dbReference type="PANTHER" id="PTHR11530:SF11">
    <property type="entry name" value="D-ASPARTATE OXIDASE"/>
    <property type="match status" value="1"/>
</dbReference>
<feature type="domain" description="FAD dependent oxidoreductase" evidence="7">
    <location>
        <begin position="224"/>
        <end position="563"/>
    </location>
</feature>
<dbReference type="Gene3D" id="3.40.50.720">
    <property type="entry name" value="NAD(P)-binding Rossmann-like Domain"/>
    <property type="match status" value="1"/>
</dbReference>
<comment type="cofactor">
    <cofactor evidence="1">
        <name>FAD</name>
        <dbReference type="ChEBI" id="CHEBI:57692"/>
    </cofactor>
</comment>
<dbReference type="PANTHER" id="PTHR11530">
    <property type="entry name" value="D-AMINO ACID OXIDASE"/>
    <property type="match status" value="1"/>
</dbReference>